<name>A0ABD1BAM9_CARAN</name>
<dbReference type="PANTHER" id="PTHR14091:SF0">
    <property type="entry name" value="PERIODIC TRYPTOPHAN PROTEIN 1 HOMOLOG"/>
    <property type="match status" value="1"/>
</dbReference>
<keyword evidence="1" id="KW-0597">Phosphoprotein</keyword>
<dbReference type="PROSITE" id="PS50294">
    <property type="entry name" value="WD_REPEATS_REGION"/>
    <property type="match status" value="2"/>
</dbReference>
<accession>A0ABD1BAM9</accession>
<sequence>MITSLSWIPKGASKAMPDAAETPSEEQIKELIHNGTLKKSTLSDMDEDDEIQNSEVAHAKAVAKSFGQPSSLSNGASSSSSTDADNVAKFLKELDMDNYDEEDDEIELFSSGQGDLYYPSNEMDPYLKDTNVNYDSEDLDDVTIRPTDSLVVCATVKDKVNYLEVYVCEDFGNGTYNMYLRHDIIISEVPLCSAWLDCPLKGGDKGNFVAVGSMDSSIEIWDLDLVDDILPYVQLGRIDGQTSDCHTDSVIGLAWNKEFRNMVASASADKKVKVWDVATGKCKVTMEHHKKEVQAVAWNHYTPEVLLSGSRDRTVVVKDGRDPSHSGLKWSTKAKVENLAWDPHSEHSFVASLKDGTVKGFDTRATDLTPSFTLHAHDGEVSSISYNIQAPNLLATGSGDESVKLWDLSNNQPSWIATHKPEAGIVFSVSFSADLPFLLAVGGSEGKLKVWDTMSDTSVSRRYGSNRP</sequence>
<protein>
    <submittedName>
        <fullName evidence="6">Dynein assembly factor with WD repeat domains 1</fullName>
    </submittedName>
</protein>
<dbReference type="AlphaFoldDB" id="A0ABD1BAM9"/>
<evidence type="ECO:0000256" key="3">
    <source>
        <dbReference type="ARBA" id="ARBA00022737"/>
    </source>
</evidence>
<evidence type="ECO:0000256" key="2">
    <source>
        <dbReference type="ARBA" id="ARBA00022574"/>
    </source>
</evidence>
<keyword evidence="2 4" id="KW-0853">WD repeat</keyword>
<dbReference type="InterPro" id="IPR015943">
    <property type="entry name" value="WD40/YVTN_repeat-like_dom_sf"/>
</dbReference>
<dbReference type="InterPro" id="IPR036322">
    <property type="entry name" value="WD40_repeat_dom_sf"/>
</dbReference>
<feature type="repeat" description="WD" evidence="4">
    <location>
        <begin position="419"/>
        <end position="461"/>
    </location>
</feature>
<evidence type="ECO:0000313" key="7">
    <source>
        <dbReference type="Proteomes" id="UP001558713"/>
    </source>
</evidence>
<comment type="caution">
    <text evidence="6">The sequence shown here is derived from an EMBL/GenBank/DDBJ whole genome shotgun (WGS) entry which is preliminary data.</text>
</comment>
<dbReference type="PROSITE" id="PS00678">
    <property type="entry name" value="WD_REPEATS_1"/>
    <property type="match status" value="2"/>
</dbReference>
<evidence type="ECO:0000256" key="4">
    <source>
        <dbReference type="PROSITE-ProRule" id="PRU00221"/>
    </source>
</evidence>
<dbReference type="EMBL" id="JBANAX010000284">
    <property type="protein sequence ID" value="KAL1215648.1"/>
    <property type="molecule type" value="Genomic_DNA"/>
</dbReference>
<dbReference type="Proteomes" id="UP001558713">
    <property type="component" value="Unassembled WGS sequence"/>
</dbReference>
<organism evidence="6 7">
    <name type="scientific">Cardamine amara subsp. amara</name>
    <dbReference type="NCBI Taxonomy" id="228776"/>
    <lineage>
        <taxon>Eukaryota</taxon>
        <taxon>Viridiplantae</taxon>
        <taxon>Streptophyta</taxon>
        <taxon>Embryophyta</taxon>
        <taxon>Tracheophyta</taxon>
        <taxon>Spermatophyta</taxon>
        <taxon>Magnoliopsida</taxon>
        <taxon>eudicotyledons</taxon>
        <taxon>Gunneridae</taxon>
        <taxon>Pentapetalae</taxon>
        <taxon>rosids</taxon>
        <taxon>malvids</taxon>
        <taxon>Brassicales</taxon>
        <taxon>Brassicaceae</taxon>
        <taxon>Cardamineae</taxon>
        <taxon>Cardamine</taxon>
    </lineage>
</organism>
<gene>
    <name evidence="6" type="ORF">V5N11_024195</name>
</gene>
<reference evidence="6 7" key="1">
    <citation type="submission" date="2024-04" db="EMBL/GenBank/DDBJ databases">
        <title>Genome assembly C_amara_ONT_v2.</title>
        <authorList>
            <person name="Yant L."/>
            <person name="Moore C."/>
            <person name="Slenker M."/>
        </authorList>
    </citation>
    <scope>NUCLEOTIDE SEQUENCE [LARGE SCALE GENOMIC DNA]</scope>
    <source>
        <tissue evidence="6">Leaf</tissue>
    </source>
</reference>
<dbReference type="SUPFAM" id="SSF50978">
    <property type="entry name" value="WD40 repeat-like"/>
    <property type="match status" value="1"/>
</dbReference>
<feature type="repeat" description="WD" evidence="4">
    <location>
        <begin position="374"/>
        <end position="416"/>
    </location>
</feature>
<dbReference type="FunFam" id="2.130.10.10:FF:000714">
    <property type="entry name" value="Transducin/WD40 repeat-like superfamily protein"/>
    <property type="match status" value="1"/>
</dbReference>
<feature type="compositionally biased region" description="Low complexity" evidence="5">
    <location>
        <begin position="70"/>
        <end position="81"/>
    </location>
</feature>
<keyword evidence="3" id="KW-0677">Repeat</keyword>
<evidence type="ECO:0000256" key="5">
    <source>
        <dbReference type="SAM" id="MobiDB-lite"/>
    </source>
</evidence>
<feature type="repeat" description="WD" evidence="4">
    <location>
        <begin position="243"/>
        <end position="285"/>
    </location>
</feature>
<dbReference type="InterPro" id="IPR020472">
    <property type="entry name" value="WD40_PAC1"/>
</dbReference>
<keyword evidence="7" id="KW-1185">Reference proteome</keyword>
<evidence type="ECO:0000256" key="1">
    <source>
        <dbReference type="ARBA" id="ARBA00022553"/>
    </source>
</evidence>
<dbReference type="FunFam" id="2.130.10.10:FF:000485">
    <property type="entry name" value="Putative WD repeat-containing protein C17D11.16"/>
    <property type="match status" value="1"/>
</dbReference>
<dbReference type="Gene3D" id="2.130.10.10">
    <property type="entry name" value="YVTN repeat-like/Quinoprotein amine dehydrogenase"/>
    <property type="match status" value="2"/>
</dbReference>
<dbReference type="InterPro" id="IPR019775">
    <property type="entry name" value="WD40_repeat_CS"/>
</dbReference>
<dbReference type="Pfam" id="PF00400">
    <property type="entry name" value="WD40"/>
    <property type="match status" value="4"/>
</dbReference>
<proteinExistence type="predicted"/>
<evidence type="ECO:0000313" key="6">
    <source>
        <dbReference type="EMBL" id="KAL1215648.1"/>
    </source>
</evidence>
<dbReference type="PANTHER" id="PTHR14091">
    <property type="entry name" value="PERIODIC TRYPTOPHAN PROTEIN 1"/>
    <property type="match status" value="1"/>
</dbReference>
<dbReference type="SMART" id="SM00320">
    <property type="entry name" value="WD40"/>
    <property type="match status" value="6"/>
</dbReference>
<dbReference type="InterPro" id="IPR001680">
    <property type="entry name" value="WD40_rpt"/>
</dbReference>
<feature type="region of interest" description="Disordered" evidence="5">
    <location>
        <begin position="1"/>
        <end position="83"/>
    </location>
</feature>
<feature type="repeat" description="WD" evidence="4">
    <location>
        <begin position="206"/>
        <end position="224"/>
    </location>
</feature>
<dbReference type="InterPro" id="IPR044285">
    <property type="entry name" value="PWP1"/>
</dbReference>
<dbReference type="PRINTS" id="PR00320">
    <property type="entry name" value="GPROTEINBRPT"/>
</dbReference>
<dbReference type="PROSITE" id="PS50082">
    <property type="entry name" value="WD_REPEATS_2"/>
    <property type="match status" value="4"/>
</dbReference>